<dbReference type="Proteomes" id="UP000030651">
    <property type="component" value="Unassembled WGS sequence"/>
</dbReference>
<evidence type="ECO:0008006" key="5">
    <source>
        <dbReference type="Google" id="ProtNLM"/>
    </source>
</evidence>
<dbReference type="HOGENOM" id="CLU_444826_0_0_1"/>
<dbReference type="InParanoid" id="W3X6F9"/>
<dbReference type="eggNOG" id="ENOG502RVY9">
    <property type="taxonomic scope" value="Eukaryota"/>
</dbReference>
<evidence type="ECO:0000313" key="3">
    <source>
        <dbReference type="EMBL" id="ETS81629.1"/>
    </source>
</evidence>
<proteinExistence type="predicted"/>
<dbReference type="RefSeq" id="XP_007833403.1">
    <property type="nucleotide sequence ID" value="XM_007835212.1"/>
</dbReference>
<reference evidence="4" key="1">
    <citation type="journal article" date="2015" name="BMC Genomics">
        <title>Genomic and transcriptomic analysis of the endophytic fungus Pestalotiopsis fici reveals its lifestyle and high potential for synthesis of natural products.</title>
        <authorList>
            <person name="Wang X."/>
            <person name="Zhang X."/>
            <person name="Liu L."/>
            <person name="Xiang M."/>
            <person name="Wang W."/>
            <person name="Sun X."/>
            <person name="Che Y."/>
            <person name="Guo L."/>
            <person name="Liu G."/>
            <person name="Guo L."/>
            <person name="Wang C."/>
            <person name="Yin W.B."/>
            <person name="Stadler M."/>
            <person name="Zhang X."/>
            <person name="Liu X."/>
        </authorList>
    </citation>
    <scope>NUCLEOTIDE SEQUENCE [LARGE SCALE GENOMIC DNA]</scope>
    <source>
        <strain evidence="4">W106-1 / CGMCC3.15140</strain>
    </source>
</reference>
<dbReference type="AlphaFoldDB" id="W3X6F9"/>
<dbReference type="KEGG" id="pfy:PFICI_06631"/>
<dbReference type="SUPFAM" id="SSF89372">
    <property type="entry name" value="Fucose-specific lectin"/>
    <property type="match status" value="1"/>
</dbReference>
<evidence type="ECO:0000256" key="1">
    <source>
        <dbReference type="SAM" id="MobiDB-lite"/>
    </source>
</evidence>
<dbReference type="OMA" id="YWSNETI"/>
<protein>
    <recommendedName>
        <fullName evidence="5">Fucose-specific lectin</fullName>
    </recommendedName>
</protein>
<dbReference type="Gene3D" id="2.120.10.70">
    <property type="entry name" value="Fucose-specific lectin"/>
    <property type="match status" value="1"/>
</dbReference>
<keyword evidence="2" id="KW-0812">Transmembrane</keyword>
<dbReference type="EMBL" id="KI912112">
    <property type="protein sequence ID" value="ETS81629.1"/>
    <property type="molecule type" value="Genomic_DNA"/>
</dbReference>
<keyword evidence="2" id="KW-0472">Membrane</keyword>
<keyword evidence="2" id="KW-1133">Transmembrane helix</keyword>
<keyword evidence="4" id="KW-1185">Reference proteome</keyword>
<feature type="transmembrane region" description="Helical" evidence="2">
    <location>
        <begin position="367"/>
        <end position="388"/>
    </location>
</feature>
<gene>
    <name evidence="3" type="ORF">PFICI_06631</name>
</gene>
<dbReference type="OrthoDB" id="4696326at2759"/>
<evidence type="ECO:0000313" key="4">
    <source>
        <dbReference type="Proteomes" id="UP000030651"/>
    </source>
</evidence>
<organism evidence="3 4">
    <name type="scientific">Pestalotiopsis fici (strain W106-1 / CGMCC3.15140)</name>
    <dbReference type="NCBI Taxonomy" id="1229662"/>
    <lineage>
        <taxon>Eukaryota</taxon>
        <taxon>Fungi</taxon>
        <taxon>Dikarya</taxon>
        <taxon>Ascomycota</taxon>
        <taxon>Pezizomycotina</taxon>
        <taxon>Sordariomycetes</taxon>
        <taxon>Xylariomycetidae</taxon>
        <taxon>Amphisphaeriales</taxon>
        <taxon>Sporocadaceae</taxon>
        <taxon>Pestalotiopsis</taxon>
    </lineage>
</organism>
<sequence length="553" mass="60564">MYDKASGDIMYSLCNSDSNPIFPANESAAFALDSRYPPVNGTSVAGLGYQTSGGIDIAIIVYQTESMSIIQSQWQCNSTTGQYSAYEVESEYSWDISAHLTTPYNGTGLAILNLGDADDTRYRVYFKDYYWRTAALRYEPGDDWYYDGLLTPDEQLSLELAASHQGENNITLMSPSISTAQYETIEVCNLESADTWDITTFPLTTILINDTDSSDALYIQVTNNTNTSGYIFGYDVDQDWTLDAFDGYTASVAVFVSDNLTQNVFYIGTDKYLHGLSGLNATWNKFDTQENEKWPLADDASAALALTYDTSNDRVWIYYMSDGNLTQVHRSDADTWEDAIVLSKTSNVTETTVTSSSSSGFSTGAKIGTGVGVGVGAVVIAGLAFVLFRFRRSKKNNLNVDTAAAASGKDKDASNPAAGPLLSPSTVPGSPAPAYMSGYWQNGEWVAPQADQRYSYYDQTKPENNIAHEMYAPPPSQQVMYELPHEEHAHEMAIEGHQVAEMPTEVYPAQGSAAAPPATQSDGHHLAVQYEHEPDAAEMQHARLSMITPEPAR</sequence>
<name>W3X6F9_PESFW</name>
<evidence type="ECO:0000256" key="2">
    <source>
        <dbReference type="SAM" id="Phobius"/>
    </source>
</evidence>
<feature type="region of interest" description="Disordered" evidence="1">
    <location>
        <begin position="405"/>
        <end position="424"/>
    </location>
</feature>
<accession>W3X6F9</accession>
<dbReference type="GeneID" id="19271644"/>